<dbReference type="EMBL" id="NGUO01000008">
    <property type="protein sequence ID" value="OWS71812.1"/>
    <property type="molecule type" value="Genomic_DNA"/>
</dbReference>
<keyword evidence="3" id="KW-1185">Reference proteome</keyword>
<evidence type="ECO:0000256" key="1">
    <source>
        <dbReference type="SAM" id="SignalP"/>
    </source>
</evidence>
<evidence type="ECO:0000313" key="2">
    <source>
        <dbReference type="EMBL" id="OWS71812.1"/>
    </source>
</evidence>
<evidence type="ECO:0000313" key="3">
    <source>
        <dbReference type="Proteomes" id="UP000198104"/>
    </source>
</evidence>
<organism evidence="2 3">
    <name type="scientific">Polynucleobacter aenigmaticus</name>
    <dbReference type="NCBI Taxonomy" id="1743164"/>
    <lineage>
        <taxon>Bacteria</taxon>
        <taxon>Pseudomonadati</taxon>
        <taxon>Pseudomonadota</taxon>
        <taxon>Betaproteobacteria</taxon>
        <taxon>Burkholderiales</taxon>
        <taxon>Burkholderiaceae</taxon>
        <taxon>Polynucleobacter</taxon>
    </lineage>
</organism>
<dbReference type="OrthoDB" id="9134240at2"/>
<name>A0A254Q8G4_9BURK</name>
<comment type="caution">
    <text evidence="2">The sequence shown here is derived from an EMBL/GenBank/DDBJ whole genome shotgun (WGS) entry which is preliminary data.</text>
</comment>
<evidence type="ECO:0008006" key="4">
    <source>
        <dbReference type="Google" id="ProtNLM"/>
    </source>
</evidence>
<accession>A0A254Q8G4</accession>
<gene>
    <name evidence="2" type="ORF">CBI30_05005</name>
</gene>
<protein>
    <recommendedName>
        <fullName evidence="4">Lipoprotein</fullName>
    </recommendedName>
</protein>
<dbReference type="AlphaFoldDB" id="A0A254Q8G4"/>
<dbReference type="RefSeq" id="WP_088527215.1">
    <property type="nucleotide sequence ID" value="NZ_NGUO01000008.1"/>
</dbReference>
<keyword evidence="1" id="KW-0732">Signal</keyword>
<feature type="signal peptide" evidence="1">
    <location>
        <begin position="1"/>
        <end position="20"/>
    </location>
</feature>
<proteinExistence type="predicted"/>
<feature type="chain" id="PRO_5012354990" description="Lipoprotein" evidence="1">
    <location>
        <begin position="21"/>
        <end position="127"/>
    </location>
</feature>
<reference evidence="2 3" key="1">
    <citation type="submission" date="2017-05" db="EMBL/GenBank/DDBJ databases">
        <title>Polynucleobacter sp. MWH-K35W1 isolated from the permanently anoxic monimolimnion of a meromictic lake.</title>
        <authorList>
            <person name="Hahn M.W."/>
        </authorList>
    </citation>
    <scope>NUCLEOTIDE SEQUENCE [LARGE SCALE GENOMIC DNA]</scope>
    <source>
        <strain evidence="2 3">MWH-K35W1</strain>
    </source>
</reference>
<sequence>MNISTSLRITPLLISLCMLAACTADKLEARLQADPQCKAVLNSKTGALMPCPGTDKEFYRSAGLMAPAPVAQVNVVEGVVASTQTVGSSAQKAPGKPLPAPKSVFVPVECKPQLHQKSGSLMPCPAP</sequence>
<dbReference type="Proteomes" id="UP000198104">
    <property type="component" value="Unassembled WGS sequence"/>
</dbReference>